<reference evidence="3 4" key="1">
    <citation type="submission" date="2017-05" db="EMBL/GenBank/DDBJ databases">
        <title>Complete and WGS of Bordetella genogroups.</title>
        <authorList>
            <person name="Spilker T."/>
            <person name="LiPuma J."/>
        </authorList>
    </citation>
    <scope>NUCLEOTIDE SEQUENCE [LARGE SCALE GENOMIC DNA]</scope>
    <source>
        <strain evidence="3 4">AU10456</strain>
    </source>
</reference>
<dbReference type="Gene3D" id="3.30.470.20">
    <property type="entry name" value="ATP-grasp fold, B domain"/>
    <property type="match status" value="1"/>
</dbReference>
<dbReference type="RefSeq" id="WP_094804059.1">
    <property type="nucleotide sequence ID" value="NZ_NEVN01000011.1"/>
</dbReference>
<dbReference type="InterPro" id="IPR005479">
    <property type="entry name" value="CPAse_ATP-bd"/>
</dbReference>
<evidence type="ECO:0000256" key="1">
    <source>
        <dbReference type="SAM" id="MobiDB-lite"/>
    </source>
</evidence>
<comment type="caution">
    <text evidence="3">The sequence shown here is derived from an EMBL/GenBank/DDBJ whole genome shotgun (WGS) entry which is preliminary data.</text>
</comment>
<dbReference type="EMBL" id="NEVP01000014">
    <property type="protein sequence ID" value="OZI44380.1"/>
    <property type="molecule type" value="Genomic_DNA"/>
</dbReference>
<sequence length="219" mass="23345">MGANVSLVDIAHGASRRRRPPGGSNGQSAPAPGLERRLDIQVYSDARVTQAGRPWERSVWREARVLIAECPAPRLAYGIEQALRAAACGIARDRGWRGLGTVAFSLDDATGMFRVLEAALQHDTDEGAGVLEPISAHTLDVRIGACVASGRPDAHLVVCGTTRGDALRRAYQAIGDMPGLAVPERAFLLNRIASPAFCSGLTGSRLDRITDWSDHRAAS</sequence>
<dbReference type="SUPFAM" id="SSF56059">
    <property type="entry name" value="Glutathione synthetase ATP-binding domain-like"/>
    <property type="match status" value="1"/>
</dbReference>
<dbReference type="OrthoDB" id="8660815at2"/>
<dbReference type="Pfam" id="PF02786">
    <property type="entry name" value="CPSase_L_D2"/>
    <property type="match status" value="1"/>
</dbReference>
<evidence type="ECO:0000259" key="2">
    <source>
        <dbReference type="Pfam" id="PF02786"/>
    </source>
</evidence>
<feature type="domain" description="Carbamoyl phosphate synthase ATP-binding" evidence="2">
    <location>
        <begin position="59"/>
        <end position="117"/>
    </location>
</feature>
<keyword evidence="4" id="KW-1185">Reference proteome</keyword>
<dbReference type="AlphaFoldDB" id="A0A261T5K0"/>
<feature type="region of interest" description="Disordered" evidence="1">
    <location>
        <begin position="12"/>
        <end position="34"/>
    </location>
</feature>
<evidence type="ECO:0000313" key="4">
    <source>
        <dbReference type="Proteomes" id="UP000216913"/>
    </source>
</evidence>
<dbReference type="GO" id="GO:0005524">
    <property type="term" value="F:ATP binding"/>
    <property type="evidence" value="ECO:0007669"/>
    <property type="project" value="InterPro"/>
</dbReference>
<gene>
    <name evidence="3" type="ORF">CAL25_22395</name>
</gene>
<protein>
    <recommendedName>
        <fullName evidence="2">Carbamoyl phosphate synthase ATP-binding domain-containing protein</fullName>
    </recommendedName>
</protein>
<proteinExistence type="predicted"/>
<dbReference type="Proteomes" id="UP000216913">
    <property type="component" value="Unassembled WGS sequence"/>
</dbReference>
<name>A0A261T5K0_9BORD</name>
<dbReference type="NCBIfam" id="NF046056">
    <property type="entry name" value="BPTD_3102_fam"/>
    <property type="match status" value="1"/>
</dbReference>
<evidence type="ECO:0000313" key="3">
    <source>
        <dbReference type="EMBL" id="OZI44380.1"/>
    </source>
</evidence>
<organism evidence="3 4">
    <name type="scientific">Bordetella genomosp. 5</name>
    <dbReference type="NCBI Taxonomy" id="1395608"/>
    <lineage>
        <taxon>Bacteria</taxon>
        <taxon>Pseudomonadati</taxon>
        <taxon>Pseudomonadota</taxon>
        <taxon>Betaproteobacteria</taxon>
        <taxon>Burkholderiales</taxon>
        <taxon>Alcaligenaceae</taxon>
        <taxon>Bordetella</taxon>
    </lineage>
</organism>
<accession>A0A261T5K0</accession>